<organism evidence="1 2">
    <name type="scientific">Hypoxylon rubiginosum</name>
    <dbReference type="NCBI Taxonomy" id="110542"/>
    <lineage>
        <taxon>Eukaryota</taxon>
        <taxon>Fungi</taxon>
        <taxon>Dikarya</taxon>
        <taxon>Ascomycota</taxon>
        <taxon>Pezizomycotina</taxon>
        <taxon>Sordariomycetes</taxon>
        <taxon>Xylariomycetidae</taxon>
        <taxon>Xylariales</taxon>
        <taxon>Hypoxylaceae</taxon>
        <taxon>Hypoxylon</taxon>
    </lineage>
</organism>
<evidence type="ECO:0000313" key="2">
    <source>
        <dbReference type="Proteomes" id="UP001497680"/>
    </source>
</evidence>
<protein>
    <submittedName>
        <fullName evidence="1">Uncharacterized protein</fullName>
    </submittedName>
</protein>
<comment type="caution">
    <text evidence="1">The sequence shown here is derived from an EMBL/GenBank/DDBJ whole genome shotgun (WGS) entry which is preliminary data.</text>
</comment>
<proteinExistence type="predicted"/>
<gene>
    <name evidence="1" type="ORF">F4821DRAFT_248168</name>
</gene>
<dbReference type="Proteomes" id="UP001497680">
    <property type="component" value="Unassembled WGS sequence"/>
</dbReference>
<name>A0ACC0CNM2_9PEZI</name>
<accession>A0ACC0CNM2</accession>
<dbReference type="EMBL" id="MU394381">
    <property type="protein sequence ID" value="KAI6082008.1"/>
    <property type="molecule type" value="Genomic_DNA"/>
</dbReference>
<sequence length="465" mass="53278">MTTRKRGPHDSTQIIFRAYGTKRSRFHEESRKSTALTRIFGACEACRKRKLRCEQAKDGFAPCARCAKTSPRLLYRPCCRIDIVDIKLFRLGTTLDQLAGLQRWMQSKESAKGAILLADGSTSFEAPRKVLLTHDVCTTTFEVTISRYQPGPDDTTGYSWTDAAGHRCKYELPPYYISNLAEAGRNLRQYIPKARLEFTRALLVNSNPVISKTFKEAERFYSDSKSELIAGALMLWSATRMIERVWLITGRDTLGLPPMKHSIGPCRYNPFIEAIPVTPIMDTQLDEIALKHVLIPLKSKVLHLLKDKVLEKKKENWYEIFLASFIVLHSSEVVLGQVMDYSRRYGITFVPKPNDGNSLSREYYHACKTVLAYFHFASGGAAPLALDWHNQASDTSIMSHEQVDFLCDIKNELSKQDDKLQNLKNESMYENEIFWCHQLFFDDWKADMPYLGKFLTCTEKDFLLS</sequence>
<evidence type="ECO:0000313" key="1">
    <source>
        <dbReference type="EMBL" id="KAI6082008.1"/>
    </source>
</evidence>
<keyword evidence="2" id="KW-1185">Reference proteome</keyword>
<reference evidence="1 2" key="1">
    <citation type="journal article" date="2022" name="New Phytol.">
        <title>Ecological generalism drives hyperdiversity of secondary metabolite gene clusters in xylarialean endophytes.</title>
        <authorList>
            <person name="Franco M.E.E."/>
            <person name="Wisecaver J.H."/>
            <person name="Arnold A.E."/>
            <person name="Ju Y.M."/>
            <person name="Slot J.C."/>
            <person name="Ahrendt S."/>
            <person name="Moore L.P."/>
            <person name="Eastman K.E."/>
            <person name="Scott K."/>
            <person name="Konkel Z."/>
            <person name="Mondo S.J."/>
            <person name="Kuo A."/>
            <person name="Hayes R.D."/>
            <person name="Haridas S."/>
            <person name="Andreopoulos B."/>
            <person name="Riley R."/>
            <person name="LaButti K."/>
            <person name="Pangilinan J."/>
            <person name="Lipzen A."/>
            <person name="Amirebrahimi M."/>
            <person name="Yan J."/>
            <person name="Adam C."/>
            <person name="Keymanesh K."/>
            <person name="Ng V."/>
            <person name="Louie K."/>
            <person name="Northen T."/>
            <person name="Drula E."/>
            <person name="Henrissat B."/>
            <person name="Hsieh H.M."/>
            <person name="Youens-Clark K."/>
            <person name="Lutzoni F."/>
            <person name="Miadlikowska J."/>
            <person name="Eastwood D.C."/>
            <person name="Hamelin R.C."/>
            <person name="Grigoriev I.V."/>
            <person name="U'Ren J.M."/>
        </authorList>
    </citation>
    <scope>NUCLEOTIDE SEQUENCE [LARGE SCALE GENOMIC DNA]</scope>
    <source>
        <strain evidence="1 2">ER1909</strain>
    </source>
</reference>